<dbReference type="STRING" id="29655.A0A0K9P9V5"/>
<dbReference type="PANTHER" id="PTHR31558:SF40">
    <property type="entry name" value="EXPRESSED PROTEIN"/>
    <property type="match status" value="1"/>
</dbReference>
<evidence type="ECO:0000256" key="1">
    <source>
        <dbReference type="SAM" id="MobiDB-lite"/>
    </source>
</evidence>
<comment type="caution">
    <text evidence="3">The sequence shown here is derived from an EMBL/GenBank/DDBJ whole genome shotgun (WGS) entry which is preliminary data.</text>
</comment>
<dbReference type="EMBL" id="LFYR01001079">
    <property type="protein sequence ID" value="KMZ64965.1"/>
    <property type="molecule type" value="Genomic_DNA"/>
</dbReference>
<evidence type="ECO:0000313" key="3">
    <source>
        <dbReference type="EMBL" id="KMZ64965.1"/>
    </source>
</evidence>
<dbReference type="OrthoDB" id="9970435at2759"/>
<accession>A0A0K9P9V5</accession>
<dbReference type="Proteomes" id="UP000036987">
    <property type="component" value="Unassembled WGS sequence"/>
</dbReference>
<dbReference type="AlphaFoldDB" id="A0A0K9P9V5"/>
<dbReference type="OMA" id="YLICPRA"/>
<keyword evidence="4" id="KW-1185">Reference proteome</keyword>
<dbReference type="PANTHER" id="PTHR31558">
    <property type="entry name" value="CW14 PROTEIN"/>
    <property type="match status" value="1"/>
</dbReference>
<protein>
    <recommendedName>
        <fullName evidence="2">Protein ENHANCED DISEASE RESISTANCE 2 C-terminal domain-containing protein</fullName>
    </recommendedName>
</protein>
<evidence type="ECO:0000259" key="2">
    <source>
        <dbReference type="Pfam" id="PF07059"/>
    </source>
</evidence>
<feature type="compositionally biased region" description="Basic and acidic residues" evidence="1">
    <location>
        <begin position="194"/>
        <end position="207"/>
    </location>
</feature>
<organism evidence="3 4">
    <name type="scientific">Zostera marina</name>
    <name type="common">Eelgrass</name>
    <dbReference type="NCBI Taxonomy" id="29655"/>
    <lineage>
        <taxon>Eukaryota</taxon>
        <taxon>Viridiplantae</taxon>
        <taxon>Streptophyta</taxon>
        <taxon>Embryophyta</taxon>
        <taxon>Tracheophyta</taxon>
        <taxon>Spermatophyta</taxon>
        <taxon>Magnoliopsida</taxon>
        <taxon>Liliopsida</taxon>
        <taxon>Zosteraceae</taxon>
        <taxon>Zostera</taxon>
    </lineage>
</organism>
<feature type="region of interest" description="Disordered" evidence="1">
    <location>
        <begin position="188"/>
        <end position="217"/>
    </location>
</feature>
<proteinExistence type="predicted"/>
<dbReference type="Pfam" id="PF07059">
    <property type="entry name" value="EDR2_C"/>
    <property type="match status" value="1"/>
</dbReference>
<sequence>MGGCVSTSNHINYNSKSRNKYMYRSRKYHGAIPVSCYNAPLTRHSSAEPLTDVVHLDFQTDVLTHHKSDASDLTLHLTQMQWHHGQMDSDVICKGEAWFDSVSILDSEDDDDFRSVYGECFPSVGNAIDCFPSTNSSQLVTYDSADPIKFDELCDGNKISLAVENYVKNDLGKTGKLLNKSELVEDSLGKRKRTSNDSDDLKQKTETEETPCIPMLNPTKSFNENNSTCQMPKSAVIRLSFKKRSVIGDEASEFCASKKFLYHPPAGVSVPRVEGENISEGGWSAIDPSIFKLRGRNYFNDKKKYPAPKEVPYTPIGADLFVCKRKINHIAEYIELPIVNSIDREIPSLLIVNIQLPTYPAAMFLGDSDGEGMSLVLYFKLTENYSELSPNFKDLMMRFIKDEIEKIKGFAMDSNSPFRERLKIMAGLVNSEDLQLSGTEKKLINAYNEKPVLSRPQHNFYQGSNYFEIDLDIHRFSYISRKGLDSFRGRLENGIIDVGLTIQAQKVEELPEQVLCCMRLNNINFVDNGQIPEIVTIKDE</sequence>
<dbReference type="InterPro" id="IPR009769">
    <property type="entry name" value="EDR2_C"/>
</dbReference>
<name>A0A0K9P9V5_ZOSMR</name>
<gene>
    <name evidence="3" type="ORF">ZOSMA_340G00110</name>
</gene>
<reference evidence="4" key="1">
    <citation type="journal article" date="2016" name="Nature">
        <title>The genome of the seagrass Zostera marina reveals angiosperm adaptation to the sea.</title>
        <authorList>
            <person name="Olsen J.L."/>
            <person name="Rouze P."/>
            <person name="Verhelst B."/>
            <person name="Lin Y.-C."/>
            <person name="Bayer T."/>
            <person name="Collen J."/>
            <person name="Dattolo E."/>
            <person name="De Paoli E."/>
            <person name="Dittami S."/>
            <person name="Maumus F."/>
            <person name="Michel G."/>
            <person name="Kersting A."/>
            <person name="Lauritano C."/>
            <person name="Lohaus R."/>
            <person name="Toepel M."/>
            <person name="Tonon T."/>
            <person name="Vanneste K."/>
            <person name="Amirebrahimi M."/>
            <person name="Brakel J."/>
            <person name="Bostroem C."/>
            <person name="Chovatia M."/>
            <person name="Grimwood J."/>
            <person name="Jenkins J.W."/>
            <person name="Jueterbock A."/>
            <person name="Mraz A."/>
            <person name="Stam W.T."/>
            <person name="Tice H."/>
            <person name="Bornberg-Bauer E."/>
            <person name="Green P.J."/>
            <person name="Pearson G.A."/>
            <person name="Procaccini G."/>
            <person name="Duarte C.M."/>
            <person name="Schmutz J."/>
            <person name="Reusch T.B.H."/>
            <person name="Van de Peer Y."/>
        </authorList>
    </citation>
    <scope>NUCLEOTIDE SEQUENCE [LARGE SCALE GENOMIC DNA]</scope>
    <source>
        <strain evidence="4">cv. Finnish</strain>
    </source>
</reference>
<feature type="domain" description="Protein ENHANCED DISEASE RESISTANCE 2 C-terminal" evidence="2">
    <location>
        <begin position="283"/>
        <end position="524"/>
    </location>
</feature>
<evidence type="ECO:0000313" key="4">
    <source>
        <dbReference type="Proteomes" id="UP000036987"/>
    </source>
</evidence>